<dbReference type="OrthoDB" id="9806954at2"/>
<dbReference type="PANTHER" id="PTHR11059:SF0">
    <property type="entry name" value="DNA REPAIR PROTEIN RECN"/>
    <property type="match status" value="1"/>
</dbReference>
<evidence type="ECO:0000256" key="5">
    <source>
        <dbReference type="ARBA" id="ARBA00022763"/>
    </source>
</evidence>
<dbReference type="GO" id="GO:0009432">
    <property type="term" value="P:SOS response"/>
    <property type="evidence" value="ECO:0007669"/>
    <property type="project" value="TreeGrafter"/>
</dbReference>
<dbReference type="PIRSF" id="PIRSF003128">
    <property type="entry name" value="RecN"/>
    <property type="match status" value="1"/>
</dbReference>
<dbReference type="Pfam" id="PF02463">
    <property type="entry name" value="SMC_N"/>
    <property type="match status" value="1"/>
</dbReference>
<dbReference type="GO" id="GO:0006310">
    <property type="term" value="P:DNA recombination"/>
    <property type="evidence" value="ECO:0007669"/>
    <property type="project" value="InterPro"/>
</dbReference>
<evidence type="ECO:0000256" key="7">
    <source>
        <dbReference type="ARBA" id="ARBA00023204"/>
    </source>
</evidence>
<sequence length="566" mass="59273">MIEQLRISQLGVIESAELELGSGLTALTGETGAGKTMAVTSLELLLGAKADPAKVRRGAKSAVVEGIFSVPEESAVVERIVQAGGDIESEDGMATVIISRHVPANGRSRSFIGGRSVPTGVLADIAGSLVTVHGQTDQLRLAAPAEQRAALDEFGGEAVARAARTWRDAWGTYNEASDQLQRFTEQAADAARARLAYEALVAKVEEVNPGIGEEAALKQEALALENVEERFSGLSGAAAALSGSDTVDYPALAGIAEAQSSLQSAGESEDVADLAGRLDSAQAELSDIANELADLAAHSEADPDRLSVIYMRRQQLQGLRKALGMDLDQALEEADQARAALEDLGDLEGTRERLAKELSQAQSEMEAAGKRLRAARTAAAKKLSSAVASELPQLALPDATFSISVTESDAPAIHGHDVVKFQLASHRGAPLAPLAKSASGGELSRIMLAVEVSLAEQTHDKHHTFLFDEIDAGVGGRAALAVGHRLAALAATNQVIVVTHLAQVAAYAQTQAVVVKESKEKSAITHVIEVERDERLSELARMLAGSDSETARAHAAELLSTADVAR</sequence>
<dbReference type="SUPFAM" id="SSF52540">
    <property type="entry name" value="P-loop containing nucleoside triphosphate hydrolases"/>
    <property type="match status" value="1"/>
</dbReference>
<keyword evidence="5 9" id="KW-0227">DNA damage</keyword>
<dbReference type="Proteomes" id="UP000245283">
    <property type="component" value="Unassembled WGS sequence"/>
</dbReference>
<dbReference type="AlphaFoldDB" id="A0A2V1K8Y0"/>
<evidence type="ECO:0000256" key="4">
    <source>
        <dbReference type="ARBA" id="ARBA00022741"/>
    </source>
</evidence>
<keyword evidence="6" id="KW-0067">ATP-binding</keyword>
<evidence type="ECO:0000256" key="9">
    <source>
        <dbReference type="PIRNR" id="PIRNR003128"/>
    </source>
</evidence>
<feature type="domain" description="RecF/RecN/SMC N-terminal" evidence="11">
    <location>
        <begin position="2"/>
        <end position="520"/>
    </location>
</feature>
<dbReference type="GO" id="GO:0005524">
    <property type="term" value="F:ATP binding"/>
    <property type="evidence" value="ECO:0007669"/>
    <property type="project" value="UniProtKB-KW"/>
</dbReference>
<name>A0A2V1K8Y0_9ACTO</name>
<dbReference type="InterPro" id="IPR027417">
    <property type="entry name" value="P-loop_NTPase"/>
</dbReference>
<proteinExistence type="inferred from homology"/>
<keyword evidence="4" id="KW-0547">Nucleotide-binding</keyword>
<comment type="caution">
    <text evidence="12">The sequence shown here is derived from an EMBL/GenBank/DDBJ whole genome shotgun (WGS) entry which is preliminary data.</text>
</comment>
<evidence type="ECO:0000313" key="13">
    <source>
        <dbReference type="Proteomes" id="UP000245283"/>
    </source>
</evidence>
<evidence type="ECO:0000256" key="3">
    <source>
        <dbReference type="ARBA" id="ARBA00021315"/>
    </source>
</evidence>
<keyword evidence="7 9" id="KW-0234">DNA repair</keyword>
<dbReference type="GO" id="GO:0006281">
    <property type="term" value="P:DNA repair"/>
    <property type="evidence" value="ECO:0007669"/>
    <property type="project" value="UniProtKB-KW"/>
</dbReference>
<evidence type="ECO:0000256" key="2">
    <source>
        <dbReference type="ARBA" id="ARBA00009441"/>
    </source>
</evidence>
<dbReference type="GO" id="GO:0043590">
    <property type="term" value="C:bacterial nucleoid"/>
    <property type="evidence" value="ECO:0007669"/>
    <property type="project" value="TreeGrafter"/>
</dbReference>
<dbReference type="RefSeq" id="WP_109093305.1">
    <property type="nucleotide sequence ID" value="NZ_QETB01000002.1"/>
</dbReference>
<keyword evidence="13" id="KW-1185">Reference proteome</keyword>
<keyword evidence="10" id="KW-0175">Coiled coil</keyword>
<protein>
    <recommendedName>
        <fullName evidence="3 9">DNA repair protein RecN</fullName>
    </recommendedName>
    <alternativeName>
        <fullName evidence="8 9">Recombination protein N</fullName>
    </alternativeName>
</protein>
<accession>A0A2V1K8Y0</accession>
<feature type="coiled-coil region" evidence="10">
    <location>
        <begin position="271"/>
        <end position="378"/>
    </location>
</feature>
<evidence type="ECO:0000259" key="11">
    <source>
        <dbReference type="Pfam" id="PF02463"/>
    </source>
</evidence>
<organism evidence="12 13">
    <name type="scientific">Ancrocorticia populi</name>
    <dbReference type="NCBI Taxonomy" id="2175228"/>
    <lineage>
        <taxon>Bacteria</taxon>
        <taxon>Bacillati</taxon>
        <taxon>Actinomycetota</taxon>
        <taxon>Actinomycetes</taxon>
        <taxon>Actinomycetales</taxon>
        <taxon>Actinomycetaceae</taxon>
        <taxon>Ancrocorticia</taxon>
    </lineage>
</organism>
<evidence type="ECO:0000313" key="12">
    <source>
        <dbReference type="EMBL" id="PWF26659.1"/>
    </source>
</evidence>
<evidence type="ECO:0000256" key="8">
    <source>
        <dbReference type="ARBA" id="ARBA00033408"/>
    </source>
</evidence>
<evidence type="ECO:0000256" key="6">
    <source>
        <dbReference type="ARBA" id="ARBA00022840"/>
    </source>
</evidence>
<dbReference type="InterPro" id="IPR004604">
    <property type="entry name" value="DNA_recomb/repair_RecN"/>
</dbReference>
<dbReference type="InterPro" id="IPR003395">
    <property type="entry name" value="RecF/RecN/SMC_N"/>
</dbReference>
<evidence type="ECO:0000256" key="1">
    <source>
        <dbReference type="ARBA" id="ARBA00003618"/>
    </source>
</evidence>
<dbReference type="NCBIfam" id="TIGR00634">
    <property type="entry name" value="recN"/>
    <property type="match status" value="1"/>
</dbReference>
<dbReference type="Gene3D" id="3.40.50.300">
    <property type="entry name" value="P-loop containing nucleotide triphosphate hydrolases"/>
    <property type="match status" value="2"/>
</dbReference>
<comment type="function">
    <text evidence="1 9">May be involved in recombinational repair of damaged DNA.</text>
</comment>
<comment type="similarity">
    <text evidence="2 9">Belongs to the RecN family.</text>
</comment>
<dbReference type="EMBL" id="QETB01000002">
    <property type="protein sequence ID" value="PWF26659.1"/>
    <property type="molecule type" value="Genomic_DNA"/>
</dbReference>
<gene>
    <name evidence="12" type="primary">recN</name>
    <name evidence="12" type="ORF">DD236_05055</name>
</gene>
<evidence type="ECO:0000256" key="10">
    <source>
        <dbReference type="SAM" id="Coils"/>
    </source>
</evidence>
<dbReference type="PANTHER" id="PTHR11059">
    <property type="entry name" value="DNA REPAIR PROTEIN RECN"/>
    <property type="match status" value="1"/>
</dbReference>
<reference evidence="13" key="1">
    <citation type="submission" date="2018-05" db="EMBL/GenBank/DDBJ databases">
        <authorList>
            <person name="Li Y."/>
        </authorList>
    </citation>
    <scope>NUCLEOTIDE SEQUENCE [LARGE SCALE GENOMIC DNA]</scope>
    <source>
        <strain evidence="13">sk1b4</strain>
    </source>
</reference>